<dbReference type="Proteomes" id="UP000033047">
    <property type="component" value="Unassembled WGS sequence"/>
</dbReference>
<dbReference type="PATRIC" id="fig|927665.4.peg.1152"/>
<dbReference type="InterPro" id="IPR029058">
    <property type="entry name" value="AB_hydrolase_fold"/>
</dbReference>
<dbReference type="Pfam" id="PF00326">
    <property type="entry name" value="Peptidase_S9"/>
    <property type="match status" value="1"/>
</dbReference>
<dbReference type="HOGENOM" id="CLU_014586_0_0_10"/>
<dbReference type="InterPro" id="IPR001375">
    <property type="entry name" value="Peptidase_S9_cat"/>
</dbReference>
<dbReference type="GO" id="GO:0004252">
    <property type="term" value="F:serine-type endopeptidase activity"/>
    <property type="evidence" value="ECO:0007669"/>
    <property type="project" value="TreeGrafter"/>
</dbReference>
<keyword evidence="2" id="KW-0732">Signal</keyword>
<dbReference type="AlphaFoldDB" id="A0A0F5JIQ6"/>
<dbReference type="SUPFAM" id="SSF82171">
    <property type="entry name" value="DPP6 N-terminal domain-like"/>
    <property type="match status" value="1"/>
</dbReference>
<evidence type="ECO:0000259" key="3">
    <source>
        <dbReference type="Pfam" id="PF00326"/>
    </source>
</evidence>
<name>A0A0F5JIQ6_9BACT</name>
<keyword evidence="1" id="KW-0378">Hydrolase</keyword>
<gene>
    <name evidence="4" type="ORF">HMPREF1535_01128</name>
</gene>
<organism evidence="4 5">
    <name type="scientific">Parabacteroides goldsteinii DSM 19448 = WAL 12034</name>
    <dbReference type="NCBI Taxonomy" id="927665"/>
    <lineage>
        <taxon>Bacteria</taxon>
        <taxon>Pseudomonadati</taxon>
        <taxon>Bacteroidota</taxon>
        <taxon>Bacteroidia</taxon>
        <taxon>Bacteroidales</taxon>
        <taxon>Tannerellaceae</taxon>
        <taxon>Parabacteroides</taxon>
    </lineage>
</organism>
<evidence type="ECO:0000313" key="5">
    <source>
        <dbReference type="Proteomes" id="UP000033047"/>
    </source>
</evidence>
<reference evidence="4 5" key="1">
    <citation type="submission" date="2013-04" db="EMBL/GenBank/DDBJ databases">
        <title>The Genome Sequence of Parabacteroides goldsteinii DSM 19448.</title>
        <authorList>
            <consortium name="The Broad Institute Genomics Platform"/>
            <person name="Earl A."/>
            <person name="Ward D."/>
            <person name="Feldgarden M."/>
            <person name="Gevers D."/>
            <person name="Martens E."/>
            <person name="Sakamoto M."/>
            <person name="Benno Y."/>
            <person name="Song Y."/>
            <person name="Liu C."/>
            <person name="Lee J."/>
            <person name="Bolanos M."/>
            <person name="Vaisanen M.L."/>
            <person name="Finegold S.M."/>
            <person name="Walker B."/>
            <person name="Young S."/>
            <person name="Zeng Q."/>
            <person name="Gargeya S."/>
            <person name="Fitzgerald M."/>
            <person name="Haas B."/>
            <person name="Abouelleil A."/>
            <person name="Allen A.W."/>
            <person name="Alvarado L."/>
            <person name="Arachchi H.M."/>
            <person name="Berlin A.M."/>
            <person name="Chapman S.B."/>
            <person name="Gainer-Dewar J."/>
            <person name="Goldberg J."/>
            <person name="Griggs A."/>
            <person name="Gujja S."/>
            <person name="Hansen M."/>
            <person name="Howarth C."/>
            <person name="Imamovic A."/>
            <person name="Ireland A."/>
            <person name="Larimer J."/>
            <person name="McCowan C."/>
            <person name="Murphy C."/>
            <person name="Pearson M."/>
            <person name="Poon T.W."/>
            <person name="Priest M."/>
            <person name="Roberts A."/>
            <person name="Saif S."/>
            <person name="Shea T."/>
            <person name="Sisk P."/>
            <person name="Sykes S."/>
            <person name="Wortman J."/>
            <person name="Nusbaum C."/>
            <person name="Birren B."/>
        </authorList>
    </citation>
    <scope>NUCLEOTIDE SEQUENCE [LARGE SCALE GENOMIC DNA]</scope>
    <source>
        <strain evidence="4 5">DSM 19448</strain>
    </source>
</reference>
<dbReference type="InterPro" id="IPR011042">
    <property type="entry name" value="6-blade_b-propeller_TolB-like"/>
</dbReference>
<proteinExistence type="predicted"/>
<dbReference type="STRING" id="927665.HMPREF1535_01128"/>
<dbReference type="SUPFAM" id="SSF53474">
    <property type="entry name" value="alpha/beta-Hydrolases"/>
    <property type="match status" value="1"/>
</dbReference>
<dbReference type="Gene3D" id="3.40.50.1820">
    <property type="entry name" value="alpha/beta hydrolase"/>
    <property type="match status" value="1"/>
</dbReference>
<evidence type="ECO:0000313" key="4">
    <source>
        <dbReference type="EMBL" id="KKB57681.1"/>
    </source>
</evidence>
<protein>
    <recommendedName>
        <fullName evidence="3">Peptidase S9 prolyl oligopeptidase catalytic domain-containing protein</fullName>
    </recommendedName>
</protein>
<feature type="signal peptide" evidence="2">
    <location>
        <begin position="1"/>
        <end position="24"/>
    </location>
</feature>
<accession>A0A0F5JIQ6</accession>
<evidence type="ECO:0000256" key="2">
    <source>
        <dbReference type="SAM" id="SignalP"/>
    </source>
</evidence>
<sequence>MVGMKYFKQWVLFICLSVYCNASAQEIKKAMTFDEMVSWKRITEQKISHDGKWVACKMEPWRGDASIFVYNAKGEMTASFLPAAQAEFSASSGYLLVTRKPELEKVEALKLKKTKKEDMPLDELVIFNLSDKKETIDSLKSYKLSESADWIAYKRESKSDTVLHVRSLDGAKEVRFADVKEFGFAKKENILYYTTDSTLSTFTPEKGHTVIFEGKGVIKKATFNKTGDKIAFLYCPDKDSTNTQFSLYLAENNTRARIVADKGQNFIPKGWVISENGDIRFSENSERIFFGTAPAPMQKDTTVLAENRPDVQIWKWDEGVQYTQQVYNKEKDLKKTYTAVYNISGNTLFQLADKEIPHLITADEGNAPIALLSTNQPYATEQMWEGRSRYDIYTVNLQTGERRQIKKASNSNMQLSPKGTYAYWYCAQDSSWYTYSLANGKEYRLTTPTTFAAWDEDNDVPDYPSPHGLAGWTADDRNLLIYDRYDIWKFDPTAEVAPVNLTVNGRKEQLSYRLIRLDKEEKFIDITKSQLLQVFNEKTKGSGYYSAHLSAPKTPKALLAGNFMLKTPVKAKYSDAVIYTSETFEQYPDIRLSDLSFKKSIQLTHGEEQQANLNWGTAELVSWISLDGTPLEGVVYKPENFDPNKKYPVIVNFYERNSETLYAYHMPEPHRSTIDYHFYTSNGYIIFNPDVRYVDSYPGESCFNCVMPGITSLIAKGYVNEKAIGAQGHSWGGYQVAYLATRTNLFAAIESGAPVVNMFSAYGGIRWGSGLNRSFQYEHGQSRIGGTLWDSPLQYMENSPLFTMDKVETPILIMHNDNDGHVPWYQGIEYFVALKRLQKPVWLLNYTGEIHWPMRLANRIDFQKRMFQFFQHYLNKQPMPKWMDEGVPAVDQEFELGY</sequence>
<dbReference type="PANTHER" id="PTHR42776:SF4">
    <property type="entry name" value="ACYLAMINO-ACID-RELEASING ENZYME"/>
    <property type="match status" value="1"/>
</dbReference>
<comment type="caution">
    <text evidence="4">The sequence shown here is derived from an EMBL/GenBank/DDBJ whole genome shotgun (WGS) entry which is preliminary data.</text>
</comment>
<dbReference type="PANTHER" id="PTHR42776">
    <property type="entry name" value="SERINE PEPTIDASE S9 FAMILY MEMBER"/>
    <property type="match status" value="1"/>
</dbReference>
<feature type="chain" id="PRO_5002490078" description="Peptidase S9 prolyl oligopeptidase catalytic domain-containing protein" evidence="2">
    <location>
        <begin position="25"/>
        <end position="898"/>
    </location>
</feature>
<dbReference type="GO" id="GO:0006508">
    <property type="term" value="P:proteolysis"/>
    <property type="evidence" value="ECO:0007669"/>
    <property type="project" value="InterPro"/>
</dbReference>
<dbReference type="Gene3D" id="2.120.10.30">
    <property type="entry name" value="TolB, C-terminal domain"/>
    <property type="match status" value="1"/>
</dbReference>
<feature type="domain" description="Peptidase S9 prolyl oligopeptidase catalytic" evidence="3">
    <location>
        <begin position="699"/>
        <end position="876"/>
    </location>
</feature>
<evidence type="ECO:0000256" key="1">
    <source>
        <dbReference type="ARBA" id="ARBA00022801"/>
    </source>
</evidence>
<dbReference type="EMBL" id="AQHV01000008">
    <property type="protein sequence ID" value="KKB57681.1"/>
    <property type="molecule type" value="Genomic_DNA"/>
</dbReference>